<dbReference type="PANTHER" id="PTHR12110">
    <property type="entry name" value="HYDROXYPYRUVATE ISOMERASE"/>
    <property type="match status" value="1"/>
</dbReference>
<dbReference type="PANTHER" id="PTHR12110:SF41">
    <property type="entry name" value="INOSOSE DEHYDRATASE"/>
    <property type="match status" value="1"/>
</dbReference>
<accession>A0ABY1LW80</accession>
<dbReference type="RefSeq" id="WP_051416823.1">
    <property type="nucleotide sequence ID" value="NZ_FXAE01000004.1"/>
</dbReference>
<dbReference type="InterPro" id="IPR013022">
    <property type="entry name" value="Xyl_isomerase-like_TIM-brl"/>
</dbReference>
<evidence type="ECO:0000313" key="2">
    <source>
        <dbReference type="EMBL" id="SME98546.1"/>
    </source>
</evidence>
<dbReference type="SUPFAM" id="SSF51658">
    <property type="entry name" value="Xylose isomerase-like"/>
    <property type="match status" value="1"/>
</dbReference>
<feature type="domain" description="Xylose isomerase-like TIM barrel" evidence="1">
    <location>
        <begin position="29"/>
        <end position="254"/>
    </location>
</feature>
<dbReference type="Proteomes" id="UP000192939">
    <property type="component" value="Unassembled WGS sequence"/>
</dbReference>
<dbReference type="InterPro" id="IPR050312">
    <property type="entry name" value="IolE/XylAMocC-like"/>
</dbReference>
<gene>
    <name evidence="2" type="ORF">SAMN02744124_00627</name>
</gene>
<comment type="caution">
    <text evidence="2">The sequence shown here is derived from an EMBL/GenBank/DDBJ whole genome shotgun (WGS) entry which is preliminary data.</text>
</comment>
<evidence type="ECO:0000313" key="3">
    <source>
        <dbReference type="Proteomes" id="UP000192939"/>
    </source>
</evidence>
<dbReference type="EMBL" id="FXAE01000004">
    <property type="protein sequence ID" value="SME98546.1"/>
    <property type="molecule type" value="Genomic_DNA"/>
</dbReference>
<dbReference type="Pfam" id="PF01261">
    <property type="entry name" value="AP_endonuc_2"/>
    <property type="match status" value="1"/>
</dbReference>
<proteinExistence type="predicted"/>
<protein>
    <submittedName>
        <fullName evidence="2">Xylose isomerase-like TIM barrel</fullName>
    </submittedName>
</protein>
<organism evidence="2 3">
    <name type="scientific">Paenibacillus barengoltzii J12</name>
    <dbReference type="NCBI Taxonomy" id="935846"/>
    <lineage>
        <taxon>Bacteria</taxon>
        <taxon>Bacillati</taxon>
        <taxon>Bacillota</taxon>
        <taxon>Bacilli</taxon>
        <taxon>Bacillales</taxon>
        <taxon>Paenibacillaceae</taxon>
        <taxon>Paenibacillus</taxon>
    </lineage>
</organism>
<dbReference type="Gene3D" id="3.20.20.150">
    <property type="entry name" value="Divalent-metal-dependent TIM barrel enzymes"/>
    <property type="match status" value="1"/>
</dbReference>
<keyword evidence="3" id="KW-1185">Reference proteome</keyword>
<reference evidence="2 3" key="1">
    <citation type="submission" date="2017-04" db="EMBL/GenBank/DDBJ databases">
        <authorList>
            <person name="Varghese N."/>
            <person name="Submissions S."/>
        </authorList>
    </citation>
    <scope>NUCLEOTIDE SEQUENCE [LARGE SCALE GENOMIC DNA]</scope>
    <source>
        <strain evidence="2 3">J12</strain>
    </source>
</reference>
<dbReference type="InterPro" id="IPR036237">
    <property type="entry name" value="Xyl_isomerase-like_sf"/>
</dbReference>
<evidence type="ECO:0000259" key="1">
    <source>
        <dbReference type="Pfam" id="PF01261"/>
    </source>
</evidence>
<sequence length="278" mass="31074">MFNNEGTPAMKFSICSTGLKGMILEKVLEAATQLQLHGVELWDGHLEAYLDNGGSLPELRQQLTAHRLVVPAISTYAAFSKGEQASDQELQNIQRAARWAAELECPRVRAFAGHLPSCKADAMLWQQVQSGLCAASEVCSQLGIRLAVETHNNTLADTEESIAVLLELSGPVVELIYDGFNFFVDQLDPLPALEKFYPRITHVHVKNYKWNHHNWAQSVPVPVLQGDSNQRAILQRLAELEYDGFVSFEYFGDQVLELTRLSYLEVTHQFFGGGAYRP</sequence>
<name>A0ABY1LW80_9BACL</name>